<dbReference type="GO" id="GO:0000470">
    <property type="term" value="P:maturation of LSU-rRNA"/>
    <property type="evidence" value="ECO:0007669"/>
    <property type="project" value="TreeGrafter"/>
</dbReference>
<dbReference type="Proteomes" id="UP000054560">
    <property type="component" value="Unassembled WGS sequence"/>
</dbReference>
<dbReference type="EMBL" id="KQ241692">
    <property type="protein sequence ID" value="KNC85629.1"/>
    <property type="molecule type" value="Genomic_DNA"/>
</dbReference>
<organism evidence="2 3">
    <name type="scientific">Sphaeroforma arctica JP610</name>
    <dbReference type="NCBI Taxonomy" id="667725"/>
    <lineage>
        <taxon>Eukaryota</taxon>
        <taxon>Ichthyosporea</taxon>
        <taxon>Ichthyophonida</taxon>
        <taxon>Sphaeroforma</taxon>
    </lineage>
</organism>
<keyword evidence="3" id="KW-1185">Reference proteome</keyword>
<gene>
    <name evidence="2" type="ORF">SARC_02202</name>
</gene>
<name>A0A0L0G9Q2_9EUKA</name>
<evidence type="ECO:0000313" key="3">
    <source>
        <dbReference type="Proteomes" id="UP000054560"/>
    </source>
</evidence>
<feature type="compositionally biased region" description="Basic residues" evidence="1">
    <location>
        <begin position="50"/>
        <end position="61"/>
    </location>
</feature>
<evidence type="ECO:0008006" key="4">
    <source>
        <dbReference type="Google" id="ProtNLM"/>
    </source>
</evidence>
<dbReference type="InterPro" id="IPR044281">
    <property type="entry name" value="IMP4/RPF1"/>
</dbReference>
<dbReference type="PANTHER" id="PTHR22734:SF3">
    <property type="entry name" value="RIBOSOME PRODUCTION FACTOR 1"/>
    <property type="match status" value="1"/>
</dbReference>
<dbReference type="SUPFAM" id="SSF52954">
    <property type="entry name" value="Class II aaRS ABD-related"/>
    <property type="match status" value="1"/>
</dbReference>
<feature type="compositionally biased region" description="Polar residues" evidence="1">
    <location>
        <begin position="25"/>
        <end position="35"/>
    </location>
</feature>
<dbReference type="eggNOG" id="KOG2780">
    <property type="taxonomic scope" value="Eukaryota"/>
</dbReference>
<evidence type="ECO:0000256" key="1">
    <source>
        <dbReference type="SAM" id="MobiDB-lite"/>
    </source>
</evidence>
<dbReference type="GO" id="GO:0030687">
    <property type="term" value="C:preribosome, large subunit precursor"/>
    <property type="evidence" value="ECO:0007669"/>
    <property type="project" value="TreeGrafter"/>
</dbReference>
<dbReference type="GO" id="GO:0000460">
    <property type="term" value="P:maturation of 5.8S rRNA"/>
    <property type="evidence" value="ECO:0007669"/>
    <property type="project" value="TreeGrafter"/>
</dbReference>
<dbReference type="GeneID" id="25902706"/>
<dbReference type="PANTHER" id="PTHR22734">
    <property type="entry name" value="U3 SMALL NUCLEOLAR RIBONUCLEOPROTEIN PROTEIN IMP4"/>
    <property type="match status" value="1"/>
</dbReference>
<feature type="region of interest" description="Disordered" evidence="1">
    <location>
        <begin position="1"/>
        <end position="38"/>
    </location>
</feature>
<dbReference type="AlphaFoldDB" id="A0A0L0G9Q2"/>
<feature type="region of interest" description="Disordered" evidence="1">
    <location>
        <begin position="50"/>
        <end position="78"/>
    </location>
</feature>
<dbReference type="GO" id="GO:0005730">
    <property type="term" value="C:nucleolus"/>
    <property type="evidence" value="ECO:0007669"/>
    <property type="project" value="TreeGrafter"/>
</dbReference>
<dbReference type="RefSeq" id="XP_014159531.1">
    <property type="nucleotide sequence ID" value="XM_014304056.1"/>
</dbReference>
<feature type="compositionally biased region" description="Low complexity" evidence="1">
    <location>
        <begin position="8"/>
        <end position="23"/>
    </location>
</feature>
<protein>
    <recommendedName>
        <fullName evidence="4">Brix domain-containing protein</fullName>
    </recommendedName>
</protein>
<sequence length="167" mass="18920">MASPTNEASAPPAVSKPSKSGPVASWSNQVINNPSGIKCKDKRKQIYAKYKKAKKENKKRRREETKKAEEDIPEDERPVKVQKTIENMRVADETIVEADDEEVINDAETDELSAYFKGQQPKIMVTTSRKAIGAGTTYKFAEELINLMPDAEFIQRRNYDIKEITQV</sequence>
<dbReference type="GO" id="GO:0042134">
    <property type="term" value="F:rRNA primary transcript binding"/>
    <property type="evidence" value="ECO:0007669"/>
    <property type="project" value="InterPro"/>
</dbReference>
<evidence type="ECO:0000313" key="2">
    <source>
        <dbReference type="EMBL" id="KNC85629.1"/>
    </source>
</evidence>
<reference evidence="2 3" key="1">
    <citation type="submission" date="2011-02" db="EMBL/GenBank/DDBJ databases">
        <title>The Genome Sequence of Sphaeroforma arctica JP610.</title>
        <authorList>
            <consortium name="The Broad Institute Genome Sequencing Platform"/>
            <person name="Russ C."/>
            <person name="Cuomo C."/>
            <person name="Young S.K."/>
            <person name="Zeng Q."/>
            <person name="Gargeya S."/>
            <person name="Alvarado L."/>
            <person name="Berlin A."/>
            <person name="Chapman S.B."/>
            <person name="Chen Z."/>
            <person name="Freedman E."/>
            <person name="Gellesch M."/>
            <person name="Goldberg J."/>
            <person name="Griggs A."/>
            <person name="Gujja S."/>
            <person name="Heilman E."/>
            <person name="Heiman D."/>
            <person name="Howarth C."/>
            <person name="Mehta T."/>
            <person name="Neiman D."/>
            <person name="Pearson M."/>
            <person name="Roberts A."/>
            <person name="Saif S."/>
            <person name="Shea T."/>
            <person name="Shenoy N."/>
            <person name="Sisk P."/>
            <person name="Stolte C."/>
            <person name="Sykes S."/>
            <person name="White J."/>
            <person name="Yandava C."/>
            <person name="Burger G."/>
            <person name="Gray M.W."/>
            <person name="Holland P.W.H."/>
            <person name="King N."/>
            <person name="Lang F.B.F."/>
            <person name="Roger A.J."/>
            <person name="Ruiz-Trillo I."/>
            <person name="Haas B."/>
            <person name="Nusbaum C."/>
            <person name="Birren B."/>
        </authorList>
    </citation>
    <scope>NUCLEOTIDE SEQUENCE [LARGE SCALE GENOMIC DNA]</scope>
    <source>
        <strain evidence="2 3">JP610</strain>
    </source>
</reference>
<feature type="compositionally biased region" description="Basic and acidic residues" evidence="1">
    <location>
        <begin position="62"/>
        <end position="78"/>
    </location>
</feature>
<dbReference type="Gene3D" id="3.40.50.10480">
    <property type="entry name" value="Probable brix-domain ribosomal biogenesis protein"/>
    <property type="match status" value="1"/>
</dbReference>
<proteinExistence type="predicted"/>
<dbReference type="STRING" id="667725.A0A0L0G9Q2"/>
<accession>A0A0L0G9Q2</accession>
<dbReference type="OrthoDB" id="264354at2759"/>